<feature type="region of interest" description="Disordered" evidence="1">
    <location>
        <begin position="1"/>
        <end position="41"/>
    </location>
</feature>
<organism evidence="2 3">
    <name type="scientific">Porites lobata</name>
    <dbReference type="NCBI Taxonomy" id="104759"/>
    <lineage>
        <taxon>Eukaryota</taxon>
        <taxon>Metazoa</taxon>
        <taxon>Cnidaria</taxon>
        <taxon>Anthozoa</taxon>
        <taxon>Hexacorallia</taxon>
        <taxon>Scleractinia</taxon>
        <taxon>Fungiina</taxon>
        <taxon>Poritidae</taxon>
        <taxon>Porites</taxon>
    </lineage>
</organism>
<protein>
    <submittedName>
        <fullName evidence="2">Uncharacterized protein</fullName>
    </submittedName>
</protein>
<evidence type="ECO:0000313" key="2">
    <source>
        <dbReference type="EMBL" id="CAH3131274.1"/>
    </source>
</evidence>
<evidence type="ECO:0000313" key="3">
    <source>
        <dbReference type="Proteomes" id="UP001159405"/>
    </source>
</evidence>
<name>A0ABN8P2B9_9CNID</name>
<dbReference type="EMBL" id="CALNXK010000049">
    <property type="protein sequence ID" value="CAH3131274.1"/>
    <property type="molecule type" value="Genomic_DNA"/>
</dbReference>
<dbReference type="Proteomes" id="UP001159405">
    <property type="component" value="Unassembled WGS sequence"/>
</dbReference>
<reference evidence="2 3" key="1">
    <citation type="submission" date="2022-05" db="EMBL/GenBank/DDBJ databases">
        <authorList>
            <consortium name="Genoscope - CEA"/>
            <person name="William W."/>
        </authorList>
    </citation>
    <scope>NUCLEOTIDE SEQUENCE [LARGE SCALE GENOMIC DNA]</scope>
</reference>
<feature type="non-terminal residue" evidence="2">
    <location>
        <position position="127"/>
    </location>
</feature>
<feature type="compositionally biased region" description="Polar residues" evidence="1">
    <location>
        <begin position="1"/>
        <end position="11"/>
    </location>
</feature>
<keyword evidence="3" id="KW-1185">Reference proteome</keyword>
<gene>
    <name evidence="2" type="ORF">PLOB_00035033</name>
</gene>
<proteinExistence type="predicted"/>
<sequence length="127" mass="14251">MIQPQATIQGSNKRPKGKKNKKTPTVPTNLLMPGPSLAGNIEEYPRPSLPSYEEMMLDDMFNGPSSMETQPDLAPVKVLEEGVAVTQDGRTVEWWPVEELEQMANMLEYLKDENKPLHTNFVLPNKG</sequence>
<comment type="caution">
    <text evidence="2">The sequence shown here is derived from an EMBL/GenBank/DDBJ whole genome shotgun (WGS) entry which is preliminary data.</text>
</comment>
<accession>A0ABN8P2B9</accession>
<evidence type="ECO:0000256" key="1">
    <source>
        <dbReference type="SAM" id="MobiDB-lite"/>
    </source>
</evidence>
<feature type="compositionally biased region" description="Basic residues" evidence="1">
    <location>
        <begin position="13"/>
        <end position="22"/>
    </location>
</feature>